<dbReference type="GO" id="GO:0032259">
    <property type="term" value="P:methylation"/>
    <property type="evidence" value="ECO:0007669"/>
    <property type="project" value="UniProtKB-KW"/>
</dbReference>
<keyword evidence="3" id="KW-1185">Reference proteome</keyword>
<sequence>MTQRKKPPFRGDMVGSLLRSAPVKEARAKVAAGEMAQAELAKIEDEEIRKLVRKQEEIGLQAVTDGEYRRAFWHFDFLDGLTGVTTYETDAGIQFKGVATKGHGIRVTGKLDFPADHPHLAHFKFLASVTSRVPKMTIPSPSMLHYRGGRKAIDPSAYLKMEDYYDDLGKAYGKAIKAFYDAGCRYLQLDDTSLSYFCDPEQRKMLAERGDDPDKLIFVYRDVLNAALKAKPADMQITTHTCRGNFKSTFIASGGYEPVADLVFNQIDVDGYFMEWDDDRSGGFEPLRFLPKGDKQVVLGLVTSKFGTVESKDNLKRRIEEAAKFAPLEQLCLSPQCGFASTEEGNVLAEDEQWAKLSRILEVAKEVWG</sequence>
<dbReference type="PANTHER" id="PTHR43844:SF1">
    <property type="entry name" value="METHIONINE SYNTHASE"/>
    <property type="match status" value="1"/>
</dbReference>
<reference evidence="2" key="1">
    <citation type="submission" date="2020-09" db="EMBL/GenBank/DDBJ databases">
        <title>Bosea spartocytisi sp. nov. a root nodule endophyte of Spartocytisus supranubius in the high mountain ecosystem fo the Teide National Park (Canary Islands, Spain).</title>
        <authorList>
            <person name="Pulido-Suarez L."/>
            <person name="Peix A."/>
            <person name="Igual J.M."/>
            <person name="Socas-Perez N."/>
            <person name="Velazquez E."/>
            <person name="Flores-Felix J.D."/>
            <person name="Leon-Barrios M."/>
        </authorList>
    </citation>
    <scope>NUCLEOTIDE SEQUENCE</scope>
    <source>
        <strain evidence="2">SSUT16</strain>
    </source>
</reference>
<dbReference type="GO" id="GO:0009086">
    <property type="term" value="P:methionine biosynthetic process"/>
    <property type="evidence" value="ECO:0007669"/>
    <property type="project" value="InterPro"/>
</dbReference>
<dbReference type="EC" id="2.1.1.14" evidence="2"/>
<protein>
    <submittedName>
        <fullName evidence="2">5-methyltetrahydropteroyltriglutamate--homocysteine S-methyltransferase</fullName>
        <ecNumber evidence="2">2.1.1.14</ecNumber>
    </submittedName>
</protein>
<dbReference type="InterPro" id="IPR002629">
    <property type="entry name" value="Met_Synth_C/arc"/>
</dbReference>
<dbReference type="InterPro" id="IPR038071">
    <property type="entry name" value="UROD/MetE-like_sf"/>
</dbReference>
<dbReference type="SUPFAM" id="SSF51726">
    <property type="entry name" value="UROD/MetE-like"/>
    <property type="match status" value="1"/>
</dbReference>
<organism evidence="2 3">
    <name type="scientific">Bosea spartocytisi</name>
    <dbReference type="NCBI Taxonomy" id="2773451"/>
    <lineage>
        <taxon>Bacteria</taxon>
        <taxon>Pseudomonadati</taxon>
        <taxon>Pseudomonadota</taxon>
        <taxon>Alphaproteobacteria</taxon>
        <taxon>Hyphomicrobiales</taxon>
        <taxon>Boseaceae</taxon>
        <taxon>Bosea</taxon>
    </lineage>
</organism>
<dbReference type="GO" id="GO:0003871">
    <property type="term" value="F:5-methyltetrahydropteroyltriglutamate-homocysteine S-methyltransferase activity"/>
    <property type="evidence" value="ECO:0007669"/>
    <property type="project" value="UniProtKB-EC"/>
</dbReference>
<dbReference type="EMBL" id="JACXWY010000011">
    <property type="protein sequence ID" value="MBD3847511.1"/>
    <property type="molecule type" value="Genomic_DNA"/>
</dbReference>
<dbReference type="AlphaFoldDB" id="A0A927I1E7"/>
<keyword evidence="2" id="KW-0489">Methyltransferase</keyword>
<feature type="domain" description="Cobalamin-independent methionine synthase MetE C-terminal/archaeal" evidence="1">
    <location>
        <begin position="14"/>
        <end position="347"/>
    </location>
</feature>
<evidence type="ECO:0000313" key="2">
    <source>
        <dbReference type="EMBL" id="MBD3847511.1"/>
    </source>
</evidence>
<dbReference type="RefSeq" id="WP_191124922.1">
    <property type="nucleotide sequence ID" value="NZ_JACXWY010000011.1"/>
</dbReference>
<comment type="caution">
    <text evidence="2">The sequence shown here is derived from an EMBL/GenBank/DDBJ whole genome shotgun (WGS) entry which is preliminary data.</text>
</comment>
<proteinExistence type="predicted"/>
<gene>
    <name evidence="2" type="ORF">IED13_17560</name>
</gene>
<evidence type="ECO:0000313" key="3">
    <source>
        <dbReference type="Proteomes" id="UP000619295"/>
    </source>
</evidence>
<accession>A0A927I1E7</accession>
<dbReference type="Gene3D" id="3.20.20.210">
    <property type="match status" value="1"/>
</dbReference>
<dbReference type="CDD" id="cd03311">
    <property type="entry name" value="CIMS_C_terminal_like"/>
    <property type="match status" value="1"/>
</dbReference>
<name>A0A927I1E7_9HYPH</name>
<evidence type="ECO:0000259" key="1">
    <source>
        <dbReference type="Pfam" id="PF01717"/>
    </source>
</evidence>
<dbReference type="Pfam" id="PF01717">
    <property type="entry name" value="Meth_synt_2"/>
    <property type="match status" value="1"/>
</dbReference>
<dbReference type="PANTHER" id="PTHR43844">
    <property type="entry name" value="METHIONINE SYNTHASE"/>
    <property type="match status" value="1"/>
</dbReference>
<dbReference type="GO" id="GO:0008270">
    <property type="term" value="F:zinc ion binding"/>
    <property type="evidence" value="ECO:0007669"/>
    <property type="project" value="InterPro"/>
</dbReference>
<dbReference type="NCBIfam" id="NF005085">
    <property type="entry name" value="PRK06520.1"/>
    <property type="match status" value="1"/>
</dbReference>
<keyword evidence="2" id="KW-0808">Transferase</keyword>
<dbReference type="Proteomes" id="UP000619295">
    <property type="component" value="Unassembled WGS sequence"/>
</dbReference>